<proteinExistence type="inferred from homology"/>
<comment type="similarity">
    <text evidence="5 15">Belongs to the class-IV pyridoxal-phosphate-dependent aminotransferase family.</text>
</comment>
<comment type="pathway">
    <text evidence="2">Amino-acid biosynthesis; L-isoleucine biosynthesis; L-isoleucine from 2-oxobutanoate: step 4/4.</text>
</comment>
<dbReference type="SUPFAM" id="SSF56752">
    <property type="entry name" value="D-aminoacid aminotransferase-like PLP-dependent enzymes"/>
    <property type="match status" value="1"/>
</dbReference>
<dbReference type="GO" id="GO:0052656">
    <property type="term" value="F:L-isoleucine-2-oxoglutarate transaminase activity"/>
    <property type="evidence" value="ECO:0007669"/>
    <property type="project" value="RHEA"/>
</dbReference>
<dbReference type="InterPro" id="IPR036038">
    <property type="entry name" value="Aminotransferase-like"/>
</dbReference>
<dbReference type="RefSeq" id="WP_126642797.1">
    <property type="nucleotide sequence ID" value="NZ_BIFH01000046.1"/>
</dbReference>
<dbReference type="UniPathway" id="UPA00049">
    <property type="reaction ID" value="UER00062"/>
</dbReference>
<comment type="pathway">
    <text evidence="4">Amino-acid biosynthesis; L-leucine biosynthesis; L-leucine from 3-methyl-2-oxobutanoate: step 4/4.</text>
</comment>
<evidence type="ECO:0000256" key="7">
    <source>
        <dbReference type="ARBA" id="ARBA00022605"/>
    </source>
</evidence>
<reference evidence="18 19" key="1">
    <citation type="submission" date="2018-12" db="EMBL/GenBank/DDBJ databases">
        <title>Draft genome sequence of Embleya hyalina NBRC 13850T.</title>
        <authorList>
            <person name="Komaki H."/>
            <person name="Hosoyama A."/>
            <person name="Kimura A."/>
            <person name="Ichikawa N."/>
            <person name="Tamura T."/>
        </authorList>
    </citation>
    <scope>NUCLEOTIDE SEQUENCE [LARGE SCALE GENOMIC DNA]</scope>
    <source>
        <strain evidence="18 19">NBRC 13850</strain>
    </source>
</reference>
<dbReference type="InterPro" id="IPR018300">
    <property type="entry name" value="Aminotrans_IV_CS"/>
</dbReference>
<dbReference type="PROSITE" id="PS00770">
    <property type="entry name" value="AA_TRANSFER_CLASS_4"/>
    <property type="match status" value="1"/>
</dbReference>
<dbReference type="UniPathway" id="UPA00048">
    <property type="reaction ID" value="UER00073"/>
</dbReference>
<evidence type="ECO:0000256" key="15">
    <source>
        <dbReference type="RuleBase" id="RU004106"/>
    </source>
</evidence>
<comment type="caution">
    <text evidence="18">The sequence shown here is derived from an EMBL/GenBank/DDBJ whole genome shotgun (WGS) entry which is preliminary data.</text>
</comment>
<dbReference type="Proteomes" id="UP000286931">
    <property type="component" value="Unassembled WGS sequence"/>
</dbReference>
<dbReference type="InterPro" id="IPR043132">
    <property type="entry name" value="BCAT-like_C"/>
</dbReference>
<dbReference type="OrthoDB" id="9804984at2"/>
<dbReference type="InterPro" id="IPR033939">
    <property type="entry name" value="BCAT_family"/>
</dbReference>
<accession>A0A401Z2S8</accession>
<comment type="catalytic activity">
    <reaction evidence="11 17">
        <text>L-valine + 2-oxoglutarate = 3-methyl-2-oxobutanoate + L-glutamate</text>
        <dbReference type="Rhea" id="RHEA:24813"/>
        <dbReference type="ChEBI" id="CHEBI:11851"/>
        <dbReference type="ChEBI" id="CHEBI:16810"/>
        <dbReference type="ChEBI" id="CHEBI:29985"/>
        <dbReference type="ChEBI" id="CHEBI:57762"/>
        <dbReference type="EC" id="2.6.1.42"/>
    </reaction>
</comment>
<protein>
    <recommendedName>
        <fullName evidence="17">Branched-chain-amino-acid aminotransferase</fullName>
        <ecNumber evidence="17">2.6.1.42</ecNumber>
    </recommendedName>
</protein>
<dbReference type="InterPro" id="IPR001544">
    <property type="entry name" value="Aminotrans_IV"/>
</dbReference>
<evidence type="ECO:0000256" key="9">
    <source>
        <dbReference type="ARBA" id="ARBA00022898"/>
    </source>
</evidence>
<evidence type="ECO:0000256" key="17">
    <source>
        <dbReference type="RuleBase" id="RU004517"/>
    </source>
</evidence>
<name>A0A401Z2S8_9ACTN</name>
<dbReference type="EC" id="2.6.1.42" evidence="17"/>
<comment type="pathway">
    <text evidence="3">Amino-acid biosynthesis; L-valine biosynthesis; L-valine from pyruvate: step 4/4.</text>
</comment>
<dbReference type="NCBIfam" id="TIGR01123">
    <property type="entry name" value="ilvE_II"/>
    <property type="match status" value="1"/>
</dbReference>
<dbReference type="EMBL" id="BIFH01000046">
    <property type="protein sequence ID" value="GCE01131.1"/>
    <property type="molecule type" value="Genomic_DNA"/>
</dbReference>
<keyword evidence="19" id="KW-1185">Reference proteome</keyword>
<dbReference type="Gene3D" id="3.20.10.10">
    <property type="entry name" value="D-amino Acid Aminotransferase, subunit A, domain 2"/>
    <property type="match status" value="1"/>
</dbReference>
<evidence type="ECO:0000256" key="2">
    <source>
        <dbReference type="ARBA" id="ARBA00004824"/>
    </source>
</evidence>
<dbReference type="GO" id="GO:0009097">
    <property type="term" value="P:isoleucine biosynthetic process"/>
    <property type="evidence" value="ECO:0007669"/>
    <property type="project" value="UniProtKB-UniPathway"/>
</dbReference>
<dbReference type="InterPro" id="IPR005786">
    <property type="entry name" value="B_amino_transII"/>
</dbReference>
<evidence type="ECO:0000256" key="8">
    <source>
        <dbReference type="ARBA" id="ARBA00022679"/>
    </source>
</evidence>
<dbReference type="InterPro" id="IPR043131">
    <property type="entry name" value="BCAT-like_N"/>
</dbReference>
<evidence type="ECO:0000256" key="5">
    <source>
        <dbReference type="ARBA" id="ARBA00009320"/>
    </source>
</evidence>
<keyword evidence="8 17" id="KW-0808">Transferase</keyword>
<evidence type="ECO:0000256" key="10">
    <source>
        <dbReference type="ARBA" id="ARBA00023304"/>
    </source>
</evidence>
<evidence type="ECO:0000256" key="1">
    <source>
        <dbReference type="ARBA" id="ARBA00001933"/>
    </source>
</evidence>
<evidence type="ECO:0000256" key="4">
    <source>
        <dbReference type="ARBA" id="ARBA00005072"/>
    </source>
</evidence>
<evidence type="ECO:0000256" key="13">
    <source>
        <dbReference type="ARBA" id="ARBA00049229"/>
    </source>
</evidence>
<gene>
    <name evidence="18" type="primary">ilvE</name>
    <name evidence="18" type="ORF">EHYA_08888</name>
</gene>
<evidence type="ECO:0000256" key="14">
    <source>
        <dbReference type="PIRSR" id="PIRSR006468-1"/>
    </source>
</evidence>
<dbReference type="NCBIfam" id="NF009897">
    <property type="entry name" value="PRK13357.1"/>
    <property type="match status" value="1"/>
</dbReference>
<evidence type="ECO:0000256" key="3">
    <source>
        <dbReference type="ARBA" id="ARBA00004931"/>
    </source>
</evidence>
<dbReference type="PANTHER" id="PTHR11825:SF44">
    <property type="entry name" value="BRANCHED-CHAIN-AMINO-ACID AMINOTRANSFERASE"/>
    <property type="match status" value="1"/>
</dbReference>
<keyword evidence="6 17" id="KW-0032">Aminotransferase</keyword>
<dbReference type="Pfam" id="PF01063">
    <property type="entry name" value="Aminotran_4"/>
    <property type="match status" value="1"/>
</dbReference>
<dbReference type="CDD" id="cd01557">
    <property type="entry name" value="BCAT_beta_family"/>
    <property type="match status" value="1"/>
</dbReference>
<evidence type="ECO:0000256" key="16">
    <source>
        <dbReference type="RuleBase" id="RU004516"/>
    </source>
</evidence>
<feature type="modified residue" description="N6-(pyridoxal phosphate)lysine" evidence="14">
    <location>
        <position position="212"/>
    </location>
</feature>
<dbReference type="Gene3D" id="3.30.470.10">
    <property type="match status" value="1"/>
</dbReference>
<dbReference type="PANTHER" id="PTHR11825">
    <property type="entry name" value="SUBGROUP IIII AMINOTRANSFERASE"/>
    <property type="match status" value="1"/>
</dbReference>
<dbReference type="GO" id="GO:0009099">
    <property type="term" value="P:L-valine biosynthetic process"/>
    <property type="evidence" value="ECO:0007669"/>
    <property type="project" value="UniProtKB-UniPathway"/>
</dbReference>
<dbReference type="AlphaFoldDB" id="A0A401Z2S8"/>
<evidence type="ECO:0000313" key="18">
    <source>
        <dbReference type="EMBL" id="GCE01131.1"/>
    </source>
</evidence>
<comment type="catalytic activity">
    <reaction evidence="13 17">
        <text>L-leucine + 2-oxoglutarate = 4-methyl-2-oxopentanoate + L-glutamate</text>
        <dbReference type="Rhea" id="RHEA:18321"/>
        <dbReference type="ChEBI" id="CHEBI:16810"/>
        <dbReference type="ChEBI" id="CHEBI:17865"/>
        <dbReference type="ChEBI" id="CHEBI:29985"/>
        <dbReference type="ChEBI" id="CHEBI:57427"/>
        <dbReference type="EC" id="2.6.1.42"/>
    </reaction>
</comment>
<sequence>MTTAAPQEPALQASLSIDLKPTAHPLSDTERATRLENPGFGRVFTEHMVTIKWSAGRGWYDAQLTPYASLDIDPANMTLHYAQSIFEGLKAYRRPDGGVATFRPYANAERFQRSARRLAMPELPQDLFVAAVDALIRQDIAWVPGEPEESLYIRPFMFATEVGLGVRPSNEFLFVVIASPAGPYFAGGVKPVSVWLSQEYVRAVPGGTGAAKCAGNYAASLVAQAQAIEQGCDQVVWLDAVERRWIEEMGGMNLYFVYGEGEDARIVTPRLTGSLLPGITRDSLLRLAADRGYAAEEAQISVDDWREGNANGTLTEVFACGTAAVITPVGSVKSSTASWTVGTGEAGPITMELRKALVDIQTGRAEDVHGWTHTIA</sequence>
<dbReference type="UniPathway" id="UPA00047">
    <property type="reaction ID" value="UER00058"/>
</dbReference>
<keyword evidence="10 17" id="KW-0100">Branched-chain amino acid biosynthesis</keyword>
<evidence type="ECO:0000256" key="11">
    <source>
        <dbReference type="ARBA" id="ARBA00048212"/>
    </source>
</evidence>
<keyword evidence="7 17" id="KW-0028">Amino-acid biosynthesis</keyword>
<evidence type="ECO:0000313" key="19">
    <source>
        <dbReference type="Proteomes" id="UP000286931"/>
    </source>
</evidence>
<comment type="cofactor">
    <cofactor evidence="1 16">
        <name>pyridoxal 5'-phosphate</name>
        <dbReference type="ChEBI" id="CHEBI:597326"/>
    </cofactor>
</comment>
<evidence type="ECO:0000256" key="12">
    <source>
        <dbReference type="ARBA" id="ARBA00048798"/>
    </source>
</evidence>
<dbReference type="GO" id="GO:0052654">
    <property type="term" value="F:L-leucine-2-oxoglutarate transaminase activity"/>
    <property type="evidence" value="ECO:0007669"/>
    <property type="project" value="RHEA"/>
</dbReference>
<dbReference type="GO" id="GO:0009098">
    <property type="term" value="P:L-leucine biosynthetic process"/>
    <property type="evidence" value="ECO:0007669"/>
    <property type="project" value="UniProtKB-UniPathway"/>
</dbReference>
<dbReference type="GO" id="GO:0052655">
    <property type="term" value="F:L-valine-2-oxoglutarate transaminase activity"/>
    <property type="evidence" value="ECO:0007669"/>
    <property type="project" value="RHEA"/>
</dbReference>
<organism evidence="18 19">
    <name type="scientific">Embleya hyalina</name>
    <dbReference type="NCBI Taxonomy" id="516124"/>
    <lineage>
        <taxon>Bacteria</taxon>
        <taxon>Bacillati</taxon>
        <taxon>Actinomycetota</taxon>
        <taxon>Actinomycetes</taxon>
        <taxon>Kitasatosporales</taxon>
        <taxon>Streptomycetaceae</taxon>
        <taxon>Embleya</taxon>
    </lineage>
</organism>
<keyword evidence="9 16" id="KW-0663">Pyridoxal phosphate</keyword>
<dbReference type="PIRSF" id="PIRSF006468">
    <property type="entry name" value="BCAT1"/>
    <property type="match status" value="1"/>
</dbReference>
<evidence type="ECO:0000256" key="6">
    <source>
        <dbReference type="ARBA" id="ARBA00022576"/>
    </source>
</evidence>
<comment type="catalytic activity">
    <reaction evidence="12 17">
        <text>L-isoleucine + 2-oxoglutarate = (S)-3-methyl-2-oxopentanoate + L-glutamate</text>
        <dbReference type="Rhea" id="RHEA:24801"/>
        <dbReference type="ChEBI" id="CHEBI:16810"/>
        <dbReference type="ChEBI" id="CHEBI:29985"/>
        <dbReference type="ChEBI" id="CHEBI:35146"/>
        <dbReference type="ChEBI" id="CHEBI:58045"/>
        <dbReference type="EC" id="2.6.1.42"/>
    </reaction>
</comment>